<feature type="compositionally biased region" description="Polar residues" evidence="7">
    <location>
        <begin position="40"/>
        <end position="64"/>
    </location>
</feature>
<comment type="caution">
    <text evidence="9">The sequence shown here is derived from an EMBL/GenBank/DDBJ whole genome shotgun (WGS) entry which is preliminary data.</text>
</comment>
<gene>
    <name evidence="9" type="ORF">Lalb_Chr16g0389941</name>
</gene>
<keyword evidence="10" id="KW-1185">Reference proteome</keyword>
<evidence type="ECO:0000256" key="7">
    <source>
        <dbReference type="SAM" id="MobiDB-lite"/>
    </source>
</evidence>
<dbReference type="AlphaFoldDB" id="A0A6A4NYX7"/>
<dbReference type="PANTHER" id="PTHR31500:SF116">
    <property type="entry name" value="AT-HOOK MOTIF NUCLEAR-LOCALIZED PROTEIN"/>
    <property type="match status" value="1"/>
</dbReference>
<accession>A0A6A4NYX7</accession>
<dbReference type="InterPro" id="IPR005175">
    <property type="entry name" value="PPC_dom"/>
</dbReference>
<evidence type="ECO:0000256" key="4">
    <source>
        <dbReference type="ARBA" id="ARBA00023163"/>
    </source>
</evidence>
<comment type="domain">
    <text evidence="6">The PPC domain mediates interactions between AHL proteins.</text>
</comment>
<feature type="compositionally biased region" description="Polar residues" evidence="7">
    <location>
        <begin position="306"/>
        <end position="322"/>
    </location>
</feature>
<keyword evidence="2 6" id="KW-0805">Transcription regulation</keyword>
<dbReference type="PROSITE" id="PS51742">
    <property type="entry name" value="PPC"/>
    <property type="match status" value="1"/>
</dbReference>
<keyword evidence="4 6" id="KW-0804">Transcription</keyword>
<dbReference type="PANTHER" id="PTHR31500">
    <property type="entry name" value="AT-HOOK MOTIF NUCLEAR-LOCALIZED PROTEIN 9"/>
    <property type="match status" value="1"/>
</dbReference>
<dbReference type="EMBL" id="WOCE01000016">
    <property type="protein sequence ID" value="KAE9597753.1"/>
    <property type="molecule type" value="Genomic_DNA"/>
</dbReference>
<dbReference type="Proteomes" id="UP000447434">
    <property type="component" value="Chromosome 16"/>
</dbReference>
<dbReference type="Pfam" id="PF03479">
    <property type="entry name" value="PCC"/>
    <property type="match status" value="1"/>
</dbReference>
<feature type="compositionally biased region" description="Basic and acidic residues" evidence="7">
    <location>
        <begin position="335"/>
        <end position="349"/>
    </location>
</feature>
<evidence type="ECO:0000256" key="6">
    <source>
        <dbReference type="RuleBase" id="RU367031"/>
    </source>
</evidence>
<dbReference type="OrthoDB" id="1101183at2759"/>
<evidence type="ECO:0000256" key="3">
    <source>
        <dbReference type="ARBA" id="ARBA00023125"/>
    </source>
</evidence>
<name>A0A6A4NYX7_LUPAL</name>
<keyword evidence="3 6" id="KW-0238">DNA-binding</keyword>
<dbReference type="SUPFAM" id="SSF117856">
    <property type="entry name" value="AF0104/ALDC/Ptd012-like"/>
    <property type="match status" value="1"/>
</dbReference>
<feature type="domain" description="PPC" evidence="8">
    <location>
        <begin position="167"/>
        <end position="307"/>
    </location>
</feature>
<dbReference type="CDD" id="cd11378">
    <property type="entry name" value="DUF296"/>
    <property type="match status" value="1"/>
</dbReference>
<protein>
    <recommendedName>
        <fullName evidence="6">AT-hook motif nuclear-localized protein</fullName>
    </recommendedName>
</protein>
<sequence>MDGREAMAFSGGKSSYYIHREGVSGSSGGFHAPPPGFRALSNTGIQAQSNVTRGDGGSSASTFSAVEPQFRPSFSHGGINIGGVSSGGVQPLTSSVENVKKKRGRPRKYAPTDGAVSLKLSPFSGTANSSTLSSTKPSEKRARGRPPGSGRKQQLASLGEWMNNSAGQAFSPHVISIGVGEDIVAKLLSLSQQKQRALCILSGTGTVSSVTLRHPASTNASKTFEGRFQILCLSGSYLVTEDGGPSDRKGGISASLSSPDGHVIGGGVAALIAGSPVQVVVSSFLYGGKMKTKQENVTKDDESSEPQHTNKLASPATQNYIPSSGMWHGPQSENVKSEQIHTGIDLRRG</sequence>
<dbReference type="InterPro" id="IPR017956">
    <property type="entry name" value="AT_hook_DNA-bd_motif"/>
</dbReference>
<dbReference type="GO" id="GO:0003680">
    <property type="term" value="F:minor groove of adenine-thymine-rich DNA binding"/>
    <property type="evidence" value="ECO:0007669"/>
    <property type="project" value="UniProtKB-UniRule"/>
</dbReference>
<evidence type="ECO:0000259" key="8">
    <source>
        <dbReference type="PROSITE" id="PS51742"/>
    </source>
</evidence>
<dbReference type="Gene3D" id="3.30.1330.80">
    <property type="entry name" value="Hypothetical protein, similar to alpha- acetolactate decarboxylase, domain 2"/>
    <property type="match status" value="1"/>
</dbReference>
<feature type="region of interest" description="Disordered" evidence="7">
    <location>
        <begin position="295"/>
        <end position="349"/>
    </location>
</feature>
<keyword evidence="5 6" id="KW-0539">Nucleus</keyword>
<dbReference type="SMART" id="SM00384">
    <property type="entry name" value="AT_hook"/>
    <property type="match status" value="2"/>
</dbReference>
<evidence type="ECO:0000256" key="2">
    <source>
        <dbReference type="ARBA" id="ARBA00023015"/>
    </source>
</evidence>
<evidence type="ECO:0000313" key="9">
    <source>
        <dbReference type="EMBL" id="KAE9597753.1"/>
    </source>
</evidence>
<dbReference type="GO" id="GO:0005634">
    <property type="term" value="C:nucleus"/>
    <property type="evidence" value="ECO:0007669"/>
    <property type="project" value="UniProtKB-SubCell"/>
</dbReference>
<reference evidence="10" key="1">
    <citation type="journal article" date="2020" name="Nat. Commun.">
        <title>Genome sequence of the cluster root forming white lupin.</title>
        <authorList>
            <person name="Hufnagel B."/>
            <person name="Marques A."/>
            <person name="Soriano A."/>
            <person name="Marques L."/>
            <person name="Divol F."/>
            <person name="Doumas P."/>
            <person name="Sallet E."/>
            <person name="Mancinotti D."/>
            <person name="Carrere S."/>
            <person name="Marande W."/>
            <person name="Arribat S."/>
            <person name="Keller J."/>
            <person name="Huneau C."/>
            <person name="Blein T."/>
            <person name="Aime D."/>
            <person name="Laguerre M."/>
            <person name="Taylor J."/>
            <person name="Schubert V."/>
            <person name="Nelson M."/>
            <person name="Geu-Flores F."/>
            <person name="Crespi M."/>
            <person name="Gallardo-Guerrero K."/>
            <person name="Delaux P.-M."/>
            <person name="Salse J."/>
            <person name="Berges H."/>
            <person name="Guyot R."/>
            <person name="Gouzy J."/>
            <person name="Peret B."/>
        </authorList>
    </citation>
    <scope>NUCLEOTIDE SEQUENCE [LARGE SCALE GENOMIC DNA]</scope>
    <source>
        <strain evidence="10">cv. Amiga</strain>
    </source>
</reference>
<dbReference type="InterPro" id="IPR039605">
    <property type="entry name" value="AHL"/>
</dbReference>
<feature type="region of interest" description="Disordered" evidence="7">
    <location>
        <begin position="20"/>
        <end position="154"/>
    </location>
</feature>
<evidence type="ECO:0000256" key="5">
    <source>
        <dbReference type="ARBA" id="ARBA00023242"/>
    </source>
</evidence>
<evidence type="ECO:0000256" key="1">
    <source>
        <dbReference type="ARBA" id="ARBA00003687"/>
    </source>
</evidence>
<organism evidence="9 10">
    <name type="scientific">Lupinus albus</name>
    <name type="common">White lupine</name>
    <name type="synonym">Lupinus termis</name>
    <dbReference type="NCBI Taxonomy" id="3870"/>
    <lineage>
        <taxon>Eukaryota</taxon>
        <taxon>Viridiplantae</taxon>
        <taxon>Streptophyta</taxon>
        <taxon>Embryophyta</taxon>
        <taxon>Tracheophyta</taxon>
        <taxon>Spermatophyta</taxon>
        <taxon>Magnoliopsida</taxon>
        <taxon>eudicotyledons</taxon>
        <taxon>Gunneridae</taxon>
        <taxon>Pentapetalae</taxon>
        <taxon>rosids</taxon>
        <taxon>fabids</taxon>
        <taxon>Fabales</taxon>
        <taxon>Fabaceae</taxon>
        <taxon>Papilionoideae</taxon>
        <taxon>50 kb inversion clade</taxon>
        <taxon>genistoids sensu lato</taxon>
        <taxon>core genistoids</taxon>
        <taxon>Genisteae</taxon>
        <taxon>Lupinus</taxon>
    </lineage>
</organism>
<proteinExistence type="predicted"/>
<feature type="compositionally biased region" description="Polar residues" evidence="7">
    <location>
        <begin position="123"/>
        <end position="136"/>
    </location>
</feature>
<evidence type="ECO:0000313" key="10">
    <source>
        <dbReference type="Proteomes" id="UP000447434"/>
    </source>
</evidence>
<comment type="function">
    <text evidence="1 6">Transcription factor that specifically binds AT-rich DNA sequences related to the nuclear matrix attachment regions (MARs).</text>
</comment>
<comment type="subcellular location">
    <subcellularLocation>
        <location evidence="6">Nucleus</location>
    </subcellularLocation>
</comment>